<accession>A0A556C968</accession>
<comment type="caution">
    <text evidence="1">The sequence shown here is derived from an EMBL/GenBank/DDBJ whole genome shotgun (WGS) entry which is preliminary data.</text>
</comment>
<sequence length="391" mass="44323">MAVEARTVLVTRMGVGIFDPAWWRTRLGLFNCITAPSVAHMGDRDLIWAILVDSDLPWNILGDIHDVFDAHDLSERVRFHFVPDHSRLSDAVREAIRAETHPRCRVHAQMLDDDDAISARLHDAHFGVFEHPNGAQVATTPRGLGIDAPRGICGELVYPSHVPNSSFFGFADEVGNLILSSHRKWLRTAVQRGGQAHSVESRTDDWLYLYHRQGDGEYDSRIARFGDSMRALEQSDLDPFGIDLDAFQNSVRDHESTPATMGLTWRRTQPQQYELSDLKKRAQDVKEKCIRINSDIFGDSEPFFYVRSPLPDKRMKPGRRVFLGVGTPGTRIELWIRGNKDFKQMGTAVCDAEDGSWSIEQGFRASRWSIELRQFNGDTPVNTLSYPLYVA</sequence>
<dbReference type="Pfam" id="PF11316">
    <property type="entry name" value="Rhamno_transf"/>
    <property type="match status" value="1"/>
</dbReference>
<evidence type="ECO:0000313" key="2">
    <source>
        <dbReference type="Proteomes" id="UP000316406"/>
    </source>
</evidence>
<name>A0A556C968_BREAU</name>
<organism evidence="1 2">
    <name type="scientific">Brevibacterium aurantiacum</name>
    <dbReference type="NCBI Taxonomy" id="273384"/>
    <lineage>
        <taxon>Bacteria</taxon>
        <taxon>Bacillati</taxon>
        <taxon>Actinomycetota</taxon>
        <taxon>Actinomycetes</taxon>
        <taxon>Micrococcales</taxon>
        <taxon>Brevibacteriaceae</taxon>
        <taxon>Brevibacterium</taxon>
    </lineage>
</organism>
<proteinExistence type="predicted"/>
<dbReference type="Proteomes" id="UP000316406">
    <property type="component" value="Unassembled WGS sequence"/>
</dbReference>
<keyword evidence="2" id="KW-1185">Reference proteome</keyword>
<gene>
    <name evidence="1" type="ORF">FO013_16720</name>
</gene>
<dbReference type="RefSeq" id="WP_143923684.1">
    <property type="nucleotide sequence ID" value="NZ_VLTK01000010.1"/>
</dbReference>
<dbReference type="EMBL" id="VLTK01000010">
    <property type="protein sequence ID" value="TSI13951.1"/>
    <property type="molecule type" value="Genomic_DNA"/>
</dbReference>
<protein>
    <recommendedName>
        <fullName evidence="3">Rhamnosyl transferase</fullName>
    </recommendedName>
</protein>
<dbReference type="InterPro" id="IPR021466">
    <property type="entry name" value="Put_rhamnosyl_transferase"/>
</dbReference>
<dbReference type="OrthoDB" id="5173582at2"/>
<evidence type="ECO:0000313" key="1">
    <source>
        <dbReference type="EMBL" id="TSI13951.1"/>
    </source>
</evidence>
<evidence type="ECO:0008006" key="3">
    <source>
        <dbReference type="Google" id="ProtNLM"/>
    </source>
</evidence>
<reference evidence="1 2" key="1">
    <citation type="submission" date="2019-07" db="EMBL/GenBank/DDBJ databases">
        <title>Draft genome sequence of Brevibacterium aurantiacum XU54 isolated from Xinjiang China.</title>
        <authorList>
            <person name="Xu X."/>
        </authorList>
    </citation>
    <scope>NUCLEOTIDE SEQUENCE [LARGE SCALE GENOMIC DNA]</scope>
    <source>
        <strain evidence="1 2">XU54</strain>
    </source>
</reference>
<dbReference type="AlphaFoldDB" id="A0A556C968"/>